<dbReference type="InterPro" id="IPR032710">
    <property type="entry name" value="NTF2-like_dom_sf"/>
</dbReference>
<dbReference type="Gene3D" id="3.10.450.50">
    <property type="match status" value="1"/>
</dbReference>
<dbReference type="Pfam" id="PF14534">
    <property type="entry name" value="DUF4440"/>
    <property type="match status" value="1"/>
</dbReference>
<accession>A0A1A8ZAB2</accession>
<dbReference type="AlphaFoldDB" id="A0A1A8ZAB2"/>
<reference evidence="3" key="1">
    <citation type="submission" date="2016-06" db="EMBL/GenBank/DDBJ databases">
        <authorList>
            <person name="Varghese N."/>
            <person name="Submissions Spin"/>
        </authorList>
    </citation>
    <scope>NUCLEOTIDE SEQUENCE [LARGE SCALE GENOMIC DNA]</scope>
    <source>
        <strain evidence="3">DSM 44815</strain>
    </source>
</reference>
<dbReference type="Proteomes" id="UP000199385">
    <property type="component" value="Chromosome I"/>
</dbReference>
<proteinExistence type="predicted"/>
<dbReference type="SUPFAM" id="SSF54427">
    <property type="entry name" value="NTF2-like"/>
    <property type="match status" value="1"/>
</dbReference>
<evidence type="ECO:0000259" key="1">
    <source>
        <dbReference type="Pfam" id="PF14534"/>
    </source>
</evidence>
<sequence>MAQVLELERARLRSLVEWDMSVAERIHADDYELITPAGQTHTKATYLGDVASKRLEYLHFAPDTSIAVRASPDLIVLRYLARIRLSVGVADEVELLAWHTDHYEKRDGTWTAVWSQATEIQV</sequence>
<protein>
    <recommendedName>
        <fullName evidence="1">DUF4440 domain-containing protein</fullName>
    </recommendedName>
</protein>
<evidence type="ECO:0000313" key="3">
    <source>
        <dbReference type="Proteomes" id="UP000199385"/>
    </source>
</evidence>
<dbReference type="InterPro" id="IPR027843">
    <property type="entry name" value="DUF4440"/>
</dbReference>
<evidence type="ECO:0000313" key="2">
    <source>
        <dbReference type="EMBL" id="SBT40809.1"/>
    </source>
</evidence>
<dbReference type="PATRIC" id="fig|261654.4.peg.1427"/>
<gene>
    <name evidence="2" type="ORF">GA0070611_1399</name>
</gene>
<name>A0A1A8ZAB2_9ACTN</name>
<dbReference type="EMBL" id="LT594323">
    <property type="protein sequence ID" value="SBT40809.1"/>
    <property type="molecule type" value="Genomic_DNA"/>
</dbReference>
<organism evidence="2 3">
    <name type="scientific">Micromonospora auratinigra</name>
    <dbReference type="NCBI Taxonomy" id="261654"/>
    <lineage>
        <taxon>Bacteria</taxon>
        <taxon>Bacillati</taxon>
        <taxon>Actinomycetota</taxon>
        <taxon>Actinomycetes</taxon>
        <taxon>Micromonosporales</taxon>
        <taxon>Micromonosporaceae</taxon>
        <taxon>Micromonospora</taxon>
    </lineage>
</organism>
<keyword evidence="3" id="KW-1185">Reference proteome</keyword>
<feature type="domain" description="DUF4440" evidence="1">
    <location>
        <begin position="4"/>
        <end position="111"/>
    </location>
</feature>